<dbReference type="Proteomes" id="UP000694918">
    <property type="component" value="Unplaced"/>
</dbReference>
<name>A0AAJ6V0S8_POPEU</name>
<sequence>MGCCMYRFIIEVSPQCGIWMSYFSSVKLDCFLEDQYAGSTSPLFVVVLMVEDGRRKSYRECCKLEKPPSWELLVVGVTFKDGDSYDKLLVLILDWKEICRWW</sequence>
<proteinExistence type="predicted"/>
<dbReference type="GeneID" id="105135636"/>
<dbReference type="AlphaFoldDB" id="A0AAJ6V0S8"/>
<keyword evidence="1" id="KW-1185">Reference proteome</keyword>
<accession>A0AAJ6V0S8</accession>
<organism evidence="1 2">
    <name type="scientific">Populus euphratica</name>
    <name type="common">Euphrates poplar</name>
    <dbReference type="NCBI Taxonomy" id="75702"/>
    <lineage>
        <taxon>Eukaryota</taxon>
        <taxon>Viridiplantae</taxon>
        <taxon>Streptophyta</taxon>
        <taxon>Embryophyta</taxon>
        <taxon>Tracheophyta</taxon>
        <taxon>Spermatophyta</taxon>
        <taxon>Magnoliopsida</taxon>
        <taxon>eudicotyledons</taxon>
        <taxon>Gunneridae</taxon>
        <taxon>Pentapetalae</taxon>
        <taxon>rosids</taxon>
        <taxon>fabids</taxon>
        <taxon>Malpighiales</taxon>
        <taxon>Salicaceae</taxon>
        <taxon>Saliceae</taxon>
        <taxon>Populus</taxon>
    </lineage>
</organism>
<dbReference type="RefSeq" id="XP_011038916.1">
    <property type="nucleotide sequence ID" value="XM_011040614.1"/>
</dbReference>
<evidence type="ECO:0000313" key="2">
    <source>
        <dbReference type="RefSeq" id="XP_011038916.1"/>
    </source>
</evidence>
<gene>
    <name evidence="2" type="primary">LOC105135636</name>
</gene>
<evidence type="ECO:0000313" key="1">
    <source>
        <dbReference type="Proteomes" id="UP000694918"/>
    </source>
</evidence>
<protein>
    <submittedName>
        <fullName evidence="2">Uncharacterized protein LOC105135636</fullName>
    </submittedName>
</protein>
<dbReference type="KEGG" id="peu:105135636"/>
<reference evidence="2" key="1">
    <citation type="submission" date="2025-08" db="UniProtKB">
        <authorList>
            <consortium name="RefSeq"/>
        </authorList>
    </citation>
    <scope>IDENTIFICATION</scope>
</reference>